<accession>A0A371IXG5</accession>
<evidence type="ECO:0000313" key="2">
    <source>
        <dbReference type="Proteomes" id="UP000215694"/>
    </source>
</evidence>
<protein>
    <submittedName>
        <fullName evidence="1">Uncharacterized protein</fullName>
    </submittedName>
</protein>
<sequence length="132" mass="15549">MYTNIELINKFNQEIESLYAFIFSKTIEILEHNLAPIYNSFDRSNNMNNEDYISQLDDLIKELSNIKNSLISDDEITSFDAINFLKDANAIREKSLDLISNNMYNTQESNNDVKKNKYNNFVKDKTSMYYKD</sequence>
<dbReference type="EMBL" id="NOJY02000107">
    <property type="protein sequence ID" value="RDY25170.1"/>
    <property type="molecule type" value="Genomic_DNA"/>
</dbReference>
<gene>
    <name evidence="1" type="ORF">CHL78_019600</name>
</gene>
<dbReference type="Proteomes" id="UP000215694">
    <property type="component" value="Unassembled WGS sequence"/>
</dbReference>
<proteinExistence type="predicted"/>
<evidence type="ECO:0000313" key="1">
    <source>
        <dbReference type="EMBL" id="RDY25170.1"/>
    </source>
</evidence>
<reference evidence="1 2" key="1">
    <citation type="journal article" date="2017" name="Genome Announc.">
        <title>Draft Genome Sequence of Romboutsia weinsteinii sp. nov. Strain CCRI-19649(T) Isolated from Surface Water.</title>
        <authorList>
            <person name="Maheux A.F."/>
            <person name="Boudreau D.K."/>
            <person name="Berube E."/>
            <person name="Boissinot M."/>
            <person name="Cantin P."/>
            <person name="Raymond F."/>
            <person name="Corbeil J."/>
            <person name="Omar R.F."/>
            <person name="Bergeron M.G."/>
        </authorList>
    </citation>
    <scope>NUCLEOTIDE SEQUENCE [LARGE SCALE GENOMIC DNA]</scope>
    <source>
        <strain evidence="1 2">CCRI-19649</strain>
    </source>
</reference>
<comment type="caution">
    <text evidence="1">The sequence shown here is derived from an EMBL/GenBank/DDBJ whole genome shotgun (WGS) entry which is preliminary data.</text>
</comment>
<keyword evidence="2" id="KW-1185">Reference proteome</keyword>
<name>A0A371IXG5_9FIRM</name>
<organism evidence="1 2">
    <name type="scientific">Romboutsia weinsteinii</name>
    <dbReference type="NCBI Taxonomy" id="2020949"/>
    <lineage>
        <taxon>Bacteria</taxon>
        <taxon>Bacillati</taxon>
        <taxon>Bacillota</taxon>
        <taxon>Clostridia</taxon>
        <taxon>Peptostreptococcales</taxon>
        <taxon>Peptostreptococcaceae</taxon>
        <taxon>Romboutsia</taxon>
    </lineage>
</organism>
<dbReference type="RefSeq" id="WP_094366190.1">
    <property type="nucleotide sequence ID" value="NZ_NOJY02000107.1"/>
</dbReference>
<dbReference type="AlphaFoldDB" id="A0A371IXG5"/>